<name>A0AAE4Y9K4_9RHOB</name>
<dbReference type="AlphaFoldDB" id="A0AAE4Y9K4"/>
<feature type="signal peptide" evidence="1">
    <location>
        <begin position="1"/>
        <end position="15"/>
    </location>
</feature>
<feature type="domain" description="Thiol:disulfide interchange protein DsbD N-terminal" evidence="2">
    <location>
        <begin position="33"/>
        <end position="138"/>
    </location>
</feature>
<dbReference type="Proteomes" id="UP001193501">
    <property type="component" value="Unassembled WGS sequence"/>
</dbReference>
<dbReference type="RefSeq" id="WP_168775392.1">
    <property type="nucleotide sequence ID" value="NZ_JAABNR010000012.1"/>
</dbReference>
<evidence type="ECO:0000313" key="4">
    <source>
        <dbReference type="Proteomes" id="UP001193501"/>
    </source>
</evidence>
<dbReference type="EMBL" id="JAABNR010000012">
    <property type="protein sequence ID" value="NBZ88573.1"/>
    <property type="molecule type" value="Genomic_DNA"/>
</dbReference>
<protein>
    <recommendedName>
        <fullName evidence="2">Thiol:disulfide interchange protein DsbD N-terminal domain-containing protein</fullName>
    </recommendedName>
</protein>
<dbReference type="InterPro" id="IPR028250">
    <property type="entry name" value="DsbDN"/>
</dbReference>
<feature type="chain" id="PRO_5042050526" description="Thiol:disulfide interchange protein DsbD N-terminal domain-containing protein" evidence="1">
    <location>
        <begin position="16"/>
        <end position="254"/>
    </location>
</feature>
<evidence type="ECO:0000256" key="1">
    <source>
        <dbReference type="SAM" id="SignalP"/>
    </source>
</evidence>
<accession>A0AAE4Y9K4</accession>
<reference evidence="3" key="1">
    <citation type="submission" date="2020-01" db="EMBL/GenBank/DDBJ databases">
        <authorList>
            <person name="Chen W.-M."/>
        </authorList>
    </citation>
    <scope>NUCLEOTIDE SEQUENCE</scope>
    <source>
        <strain evidence="3">CYK-10</strain>
    </source>
</reference>
<dbReference type="Pfam" id="PF11412">
    <property type="entry name" value="DsbD_N"/>
    <property type="match status" value="1"/>
</dbReference>
<evidence type="ECO:0000313" key="3">
    <source>
        <dbReference type="EMBL" id="NBZ88573.1"/>
    </source>
</evidence>
<comment type="caution">
    <text evidence="3">The sequence shown here is derived from an EMBL/GenBank/DDBJ whole genome shotgun (WGS) entry which is preliminary data.</text>
</comment>
<organism evidence="3 4">
    <name type="scientific">Stagnihabitans tardus</name>
    <dbReference type="NCBI Taxonomy" id="2699202"/>
    <lineage>
        <taxon>Bacteria</taxon>
        <taxon>Pseudomonadati</taxon>
        <taxon>Pseudomonadota</taxon>
        <taxon>Alphaproteobacteria</taxon>
        <taxon>Rhodobacterales</taxon>
        <taxon>Paracoccaceae</taxon>
        <taxon>Stagnihabitans</taxon>
    </lineage>
</organism>
<sequence length="254" mass="26863">MLRYALIFLASPALAVTQDDVLSARLLPGWRMEGGHYMAAIELQLAPGWHTYWRAPGEIGIPPSFDWQGSGNIAGAAFHWPAPEVIASDGMVSLGYNERLVLPVEIMPQGEGAVEVRLAMDLGICKDICMPARLEFQAVLQGQGSPDGAIKAALAEVPEKGRAKLSCAVEPIDDGLRLTADIGMTGVEPFVIFETHDPRIWVSQASTRVEGGRLVSSAELVPPEGAPFALDRSGVTVTVLGAGAPVEIKGCPAG</sequence>
<keyword evidence="4" id="KW-1185">Reference proteome</keyword>
<keyword evidence="1" id="KW-0732">Signal</keyword>
<proteinExistence type="predicted"/>
<evidence type="ECO:0000259" key="2">
    <source>
        <dbReference type="Pfam" id="PF11412"/>
    </source>
</evidence>
<gene>
    <name evidence="3" type="ORF">GV832_13345</name>
</gene>